<evidence type="ECO:0000256" key="2">
    <source>
        <dbReference type="ARBA" id="ARBA00023015"/>
    </source>
</evidence>
<dbReference type="SMART" id="SM00738">
    <property type="entry name" value="NGN"/>
    <property type="match status" value="1"/>
</dbReference>
<dbReference type="InterPro" id="IPR011590">
    <property type="entry name" value="Spt5_arc"/>
</dbReference>
<comment type="caution">
    <text evidence="8">The sequence shown here is derived from an EMBL/GenBank/DDBJ whole genome shotgun (WGS) entry which is preliminary data.</text>
</comment>
<dbReference type="InterPro" id="IPR006645">
    <property type="entry name" value="NGN-like_dom"/>
</dbReference>
<evidence type="ECO:0000313" key="9">
    <source>
        <dbReference type="Proteomes" id="UP001596296"/>
    </source>
</evidence>
<dbReference type="SUPFAM" id="SSF50104">
    <property type="entry name" value="Translation proteins SH3-like domain"/>
    <property type="match status" value="1"/>
</dbReference>
<proteinExistence type="inferred from homology"/>
<evidence type="ECO:0000256" key="5">
    <source>
        <dbReference type="NCBIfam" id="TIGR00405"/>
    </source>
</evidence>
<feature type="domain" description="KOW" evidence="7">
    <location>
        <begin position="92"/>
        <end position="119"/>
    </location>
</feature>
<dbReference type="EMBL" id="JBHSXL010000001">
    <property type="protein sequence ID" value="MFC6891086.1"/>
    <property type="molecule type" value="Genomic_DNA"/>
</dbReference>
<dbReference type="GO" id="GO:0003746">
    <property type="term" value="F:translation elongation factor activity"/>
    <property type="evidence" value="ECO:0007669"/>
    <property type="project" value="UniProtKB-KW"/>
</dbReference>
<comment type="similarity">
    <text evidence="1">Belongs to the SPT5 family.</text>
</comment>
<dbReference type="Gene3D" id="2.30.30.30">
    <property type="match status" value="1"/>
</dbReference>
<dbReference type="HAMAP" id="MF_00950">
    <property type="entry name" value="Spt5_arch"/>
    <property type="match status" value="1"/>
</dbReference>
<name>A0ABD5UW01_9EURY</name>
<dbReference type="InterPro" id="IPR008991">
    <property type="entry name" value="Translation_prot_SH3-like_sf"/>
</dbReference>
<dbReference type="CDD" id="cd06091">
    <property type="entry name" value="KOW_NusG"/>
    <property type="match status" value="1"/>
</dbReference>
<dbReference type="InterPro" id="IPR036735">
    <property type="entry name" value="NGN_dom_sf"/>
</dbReference>
<dbReference type="InterPro" id="IPR005100">
    <property type="entry name" value="NGN-domain"/>
</dbReference>
<dbReference type="InterPro" id="IPR005824">
    <property type="entry name" value="KOW"/>
</dbReference>
<keyword evidence="3 4" id="KW-0804">Transcription</keyword>
<keyword evidence="8" id="KW-0648">Protein biosynthesis</keyword>
<evidence type="ECO:0000259" key="7">
    <source>
        <dbReference type="SMART" id="SM00739"/>
    </source>
</evidence>
<keyword evidence="8" id="KW-0251">Elongation factor</keyword>
<dbReference type="Pfam" id="PF03439">
    <property type="entry name" value="Spt5-NGN"/>
    <property type="match status" value="1"/>
</dbReference>
<comment type="subunit">
    <text evidence="4">Heterodimer composed of Spt4 and Spt5. Interacts with RNA polymerase (RNAP).</text>
</comment>
<dbReference type="SMART" id="SM00739">
    <property type="entry name" value="KOW"/>
    <property type="match status" value="1"/>
</dbReference>
<gene>
    <name evidence="4" type="primary">spt5</name>
    <name evidence="8" type="ORF">ACFQE9_00350</name>
</gene>
<dbReference type="CDD" id="cd09887">
    <property type="entry name" value="NGN_Arch"/>
    <property type="match status" value="1"/>
</dbReference>
<dbReference type="NCBIfam" id="TIGR00405">
    <property type="entry name" value="KOW_elon_Spt5"/>
    <property type="match status" value="1"/>
</dbReference>
<evidence type="ECO:0000256" key="4">
    <source>
        <dbReference type="HAMAP-Rule" id="MF_00950"/>
    </source>
</evidence>
<dbReference type="Gene3D" id="3.30.70.940">
    <property type="entry name" value="NusG, N-terminal domain"/>
    <property type="match status" value="1"/>
</dbReference>
<comment type="function">
    <text evidence="4">Stimulates transcription elongation.</text>
</comment>
<organism evidence="8 9">
    <name type="scientific">Halopenitus salinus</name>
    <dbReference type="NCBI Taxonomy" id="1198295"/>
    <lineage>
        <taxon>Archaea</taxon>
        <taxon>Methanobacteriati</taxon>
        <taxon>Methanobacteriota</taxon>
        <taxon>Stenosarchaea group</taxon>
        <taxon>Halobacteria</taxon>
        <taxon>Halobacteriales</taxon>
        <taxon>Haloferacaceae</taxon>
        <taxon>Halopenitus</taxon>
    </lineage>
</organism>
<dbReference type="RefSeq" id="WP_379738768.1">
    <property type="nucleotide sequence ID" value="NZ_JBHSVN010000001.1"/>
</dbReference>
<evidence type="ECO:0000313" key="8">
    <source>
        <dbReference type="EMBL" id="MFC6891086.1"/>
    </source>
</evidence>
<evidence type="ECO:0000256" key="3">
    <source>
        <dbReference type="ARBA" id="ARBA00023163"/>
    </source>
</evidence>
<evidence type="ECO:0000256" key="1">
    <source>
        <dbReference type="ARBA" id="ARBA00006956"/>
    </source>
</evidence>
<evidence type="ECO:0000259" key="6">
    <source>
        <dbReference type="SMART" id="SM00738"/>
    </source>
</evidence>
<keyword evidence="2 4" id="KW-0805">Transcription regulation</keyword>
<dbReference type="Pfam" id="PF00467">
    <property type="entry name" value="KOW"/>
    <property type="match status" value="1"/>
</dbReference>
<keyword evidence="9" id="KW-1185">Reference proteome</keyword>
<dbReference type="Proteomes" id="UP001596296">
    <property type="component" value="Unassembled WGS sequence"/>
</dbReference>
<protein>
    <recommendedName>
        <fullName evidence="4 5">Transcription elongation factor Spt5</fullName>
    </recommendedName>
</protein>
<sequence>MSSIFAVKTTASQERTVADMLAEKEMPEIHAVLAPDQLTSYVMVEADDGSVFARVLDEIPHARGVISGSDGPAASGFSEVEHFLSPTPDVEGIAEGDIVELIAGPFKGEKARVQRIDEGKDQVTVELYEATVPIPVTVRGDQIRVLDSDER</sequence>
<accession>A0ABD5UW01</accession>
<dbReference type="GO" id="GO:0006355">
    <property type="term" value="P:regulation of DNA-templated transcription"/>
    <property type="evidence" value="ECO:0007669"/>
    <property type="project" value="UniProtKB-UniRule"/>
</dbReference>
<dbReference type="InterPro" id="IPR014722">
    <property type="entry name" value="Rib_uL2_dom2"/>
</dbReference>
<reference evidence="8 9" key="1">
    <citation type="journal article" date="2019" name="Int. J. Syst. Evol. Microbiol.">
        <title>The Global Catalogue of Microorganisms (GCM) 10K type strain sequencing project: providing services to taxonomists for standard genome sequencing and annotation.</title>
        <authorList>
            <consortium name="The Broad Institute Genomics Platform"/>
            <consortium name="The Broad Institute Genome Sequencing Center for Infectious Disease"/>
            <person name="Wu L."/>
            <person name="Ma J."/>
        </authorList>
    </citation>
    <scope>NUCLEOTIDE SEQUENCE [LARGE SCALE GENOMIC DNA]</scope>
    <source>
        <strain evidence="8 9">SKJ47</strain>
    </source>
</reference>
<comment type="similarity">
    <text evidence="4">Belongs to the archaeal Spt5 family.</text>
</comment>
<feature type="domain" description="NusG-like N-terminal" evidence="6">
    <location>
        <begin position="1"/>
        <end position="87"/>
    </location>
</feature>
<dbReference type="AlphaFoldDB" id="A0ABD5UW01"/>